<name>U7TPK4_FUSNU</name>
<dbReference type="PATRIC" id="fig|1316587.3.peg.2221"/>
<protein>
    <submittedName>
        <fullName evidence="1">Uncharacterized protein</fullName>
    </submittedName>
</protein>
<gene>
    <name evidence="1" type="ORF">HMPREF1767_02250</name>
</gene>
<organism evidence="1">
    <name type="scientific">Fusobacterium nucleatum CTI-6</name>
    <dbReference type="NCBI Taxonomy" id="1316587"/>
    <lineage>
        <taxon>Bacteria</taxon>
        <taxon>Fusobacteriati</taxon>
        <taxon>Fusobacteriota</taxon>
        <taxon>Fusobacteriia</taxon>
        <taxon>Fusobacteriales</taxon>
        <taxon>Fusobacteriaceae</taxon>
        <taxon>Fusobacterium</taxon>
    </lineage>
</organism>
<sequence length="33" mass="3727">MDILKLALATLIAEKGIKNEESKENREKGNKNK</sequence>
<dbReference type="AlphaFoldDB" id="U7TPK4"/>
<reference evidence="1" key="1">
    <citation type="submission" date="2013-10" db="EMBL/GenBank/DDBJ databases">
        <title>The Genome Sequence of Fusobacterium nucleatum CTI-6.</title>
        <authorList>
            <consortium name="The Broad Institute Genomics Platform"/>
            <person name="Earl A."/>
            <person name="Ward D."/>
            <person name="Feldgarden M."/>
            <person name="Gevers D."/>
            <person name="Kostic A."/>
            <person name="Garrett W."/>
            <person name="Young S.K."/>
            <person name="Zeng Q."/>
            <person name="Gargeya S."/>
            <person name="Fitzgerald M."/>
            <person name="Abouelleil A."/>
            <person name="Alvarado L."/>
            <person name="Berlin A.M."/>
            <person name="Chapman S.B."/>
            <person name="Gainer-Dewar J."/>
            <person name="Goldberg J."/>
            <person name="Gnerre S."/>
            <person name="Griggs A."/>
            <person name="Gujja S."/>
            <person name="Hansen M."/>
            <person name="Howarth C."/>
            <person name="Imamovic A."/>
            <person name="Ireland A."/>
            <person name="Larimer J."/>
            <person name="McCowan C."/>
            <person name="Murphy C."/>
            <person name="Pearson M."/>
            <person name="Poon T.W."/>
            <person name="Priest M."/>
            <person name="Roberts A."/>
            <person name="Saif S."/>
            <person name="Shea T."/>
            <person name="Sykes S."/>
            <person name="Wortman J."/>
            <person name="Nusbaum C."/>
            <person name="Birren B."/>
        </authorList>
    </citation>
    <scope>NUCLEOTIDE SEQUENCE [LARGE SCALE GENOMIC DNA]</scope>
    <source>
        <strain evidence="1">CTI-6</strain>
    </source>
</reference>
<proteinExistence type="predicted"/>
<accession>U7TPK4</accession>
<evidence type="ECO:0000313" key="1">
    <source>
        <dbReference type="EMBL" id="ERT45822.1"/>
    </source>
</evidence>
<comment type="caution">
    <text evidence="1">The sequence shown here is derived from an EMBL/GenBank/DDBJ whole genome shotgun (WGS) entry which is preliminary data.</text>
</comment>
<dbReference type="EMBL" id="AXNV01000035">
    <property type="protein sequence ID" value="ERT45822.1"/>
    <property type="molecule type" value="Genomic_DNA"/>
</dbReference>